<dbReference type="Proteomes" id="UP001149822">
    <property type="component" value="Unassembled WGS sequence"/>
</dbReference>
<organism evidence="1 2">
    <name type="scientific">Paracoccus benzoatiresistens</name>
    <dbReference type="NCBI Taxonomy" id="2997341"/>
    <lineage>
        <taxon>Bacteria</taxon>
        <taxon>Pseudomonadati</taxon>
        <taxon>Pseudomonadota</taxon>
        <taxon>Alphaproteobacteria</taxon>
        <taxon>Rhodobacterales</taxon>
        <taxon>Paracoccaceae</taxon>
        <taxon>Paracoccus</taxon>
    </lineage>
</organism>
<evidence type="ECO:0008006" key="3">
    <source>
        <dbReference type="Google" id="ProtNLM"/>
    </source>
</evidence>
<comment type="caution">
    <text evidence="1">The sequence shown here is derived from an EMBL/GenBank/DDBJ whole genome shotgun (WGS) entry which is preliminary data.</text>
</comment>
<dbReference type="EMBL" id="JAPTYD010000056">
    <property type="protein sequence ID" value="MCZ0963898.1"/>
    <property type="molecule type" value="Genomic_DNA"/>
</dbReference>
<evidence type="ECO:0000313" key="1">
    <source>
        <dbReference type="EMBL" id="MCZ0963898.1"/>
    </source>
</evidence>
<reference evidence="1" key="1">
    <citation type="submission" date="2022-12" db="EMBL/GenBank/DDBJ databases">
        <title>Paracoccus sp. EF6 isolated from a lake water.</title>
        <authorList>
            <person name="Liu H."/>
        </authorList>
    </citation>
    <scope>NUCLEOTIDE SEQUENCE</scope>
    <source>
        <strain evidence="1">EF6</strain>
    </source>
</reference>
<sequence>MTTTRDACANGTLEILTAADAVLVSIGLSADGGAVAGGVWTLTFDGAATAAGTGAAARAQIKDNAGTVMVSGLTVGATGADVTLADTNISTAQTVTIDAFTVTHA</sequence>
<gene>
    <name evidence="1" type="ORF">OU682_20080</name>
</gene>
<protein>
    <recommendedName>
        <fullName evidence="3">Bacteriophage lambda head decoration protein D</fullName>
    </recommendedName>
</protein>
<dbReference type="RefSeq" id="WP_268943995.1">
    <property type="nucleotide sequence ID" value="NZ_JAPTYD010000056.1"/>
</dbReference>
<name>A0ABT4J9Y9_9RHOB</name>
<accession>A0ABT4J9Y9</accession>
<proteinExistence type="predicted"/>
<keyword evidence="2" id="KW-1185">Reference proteome</keyword>
<evidence type="ECO:0000313" key="2">
    <source>
        <dbReference type="Proteomes" id="UP001149822"/>
    </source>
</evidence>